<comment type="similarity">
    <text evidence="5">Belongs to the CheB family.</text>
</comment>
<dbReference type="PROSITE" id="PS50110">
    <property type="entry name" value="RESPONSE_REGULATORY"/>
    <property type="match status" value="1"/>
</dbReference>
<feature type="active site" evidence="5 6">
    <location>
        <position position="299"/>
    </location>
</feature>
<keyword evidence="11" id="KW-1185">Reference proteome</keyword>
<dbReference type="InterPro" id="IPR011006">
    <property type="entry name" value="CheY-like_superfamily"/>
</dbReference>
<proteinExistence type="inferred from homology"/>
<keyword evidence="10" id="KW-0489">Methyltransferase</keyword>
<dbReference type="GO" id="GO:0000156">
    <property type="term" value="F:phosphorelay response regulator activity"/>
    <property type="evidence" value="ECO:0007669"/>
    <property type="project" value="InterPro"/>
</dbReference>
<dbReference type="Pfam" id="PF01339">
    <property type="entry name" value="CheB_methylest"/>
    <property type="match status" value="1"/>
</dbReference>
<feature type="modified residue" description="4-aspartylphosphate" evidence="5 7">
    <location>
        <position position="58"/>
    </location>
</feature>
<dbReference type="SUPFAM" id="SSF52172">
    <property type="entry name" value="CheY-like"/>
    <property type="match status" value="1"/>
</dbReference>
<dbReference type="GO" id="GO:0008168">
    <property type="term" value="F:methyltransferase activity"/>
    <property type="evidence" value="ECO:0007669"/>
    <property type="project" value="UniProtKB-KW"/>
</dbReference>
<dbReference type="EMBL" id="JACJPY010000050">
    <property type="protein sequence ID" value="MBD2151363.1"/>
    <property type="molecule type" value="Genomic_DNA"/>
</dbReference>
<evidence type="ECO:0000256" key="4">
    <source>
        <dbReference type="ARBA" id="ARBA00048267"/>
    </source>
</evidence>
<gene>
    <name evidence="5 10" type="primary">cheB</name>
    <name evidence="10" type="ORF">H6F44_14705</name>
</gene>
<sequence>MPKSPIRVLLVDDSHIALEILQRILSQAPDILVVGCAKDGIEALALLPQVNPDVICTDYHMPRMNGLQLTELVMMKYPRPILVISISVQTEDARTIFKMLESGAVDVFPKPPSGLFEDYKKIQQDLIERIRVLSGVSVFTRTKRNTLLSLEKQTYKEPAPPPVFFAIAPDTQIVTIGASTGGPQAMQTLLTQIPVGFPAPIVCVQHISRGFLMGLIDWLGSLCHLPVKIAVQGTMPEAGTIYFAPEDRQLEFDDRGRFFYTAAFPVDGHCPSVTVTFQAAAKIYGARSIGILLTGMGRDGATGLMAIRKAGGVTIAQNEATSIVFGMPQVAIKMGAAQNVLAIQEIAPFVMNHILTTQTSSISF</sequence>
<dbReference type="GO" id="GO:0032259">
    <property type="term" value="P:methylation"/>
    <property type="evidence" value="ECO:0007669"/>
    <property type="project" value="UniProtKB-KW"/>
</dbReference>
<evidence type="ECO:0000313" key="10">
    <source>
        <dbReference type="EMBL" id="MBD2151363.1"/>
    </source>
</evidence>
<dbReference type="CDD" id="cd17541">
    <property type="entry name" value="REC_CheB-like"/>
    <property type="match status" value="1"/>
</dbReference>
<reference evidence="10" key="1">
    <citation type="journal article" date="2015" name="ISME J.">
        <title>Draft Genome Sequence of Streptomyces incarnatus NRRL8089, which Produces the Nucleoside Antibiotic Sinefungin.</title>
        <authorList>
            <person name="Oshima K."/>
            <person name="Hattori M."/>
            <person name="Shimizu H."/>
            <person name="Fukuda K."/>
            <person name="Nemoto M."/>
            <person name="Inagaki K."/>
            <person name="Tamura T."/>
        </authorList>
    </citation>
    <scope>NUCLEOTIDE SEQUENCE</scope>
    <source>
        <strain evidence="10">FACHB-1277</strain>
    </source>
</reference>
<comment type="domain">
    <text evidence="5">Contains a C-terminal catalytic domain, and an N-terminal region which modulates catalytic activity.</text>
</comment>
<dbReference type="EC" id="3.1.1.61" evidence="5"/>
<dbReference type="InterPro" id="IPR001789">
    <property type="entry name" value="Sig_transdc_resp-reg_receiver"/>
</dbReference>
<evidence type="ECO:0000256" key="7">
    <source>
        <dbReference type="PROSITE-ProRule" id="PRU00169"/>
    </source>
</evidence>
<dbReference type="InterPro" id="IPR035909">
    <property type="entry name" value="CheB_C"/>
</dbReference>
<dbReference type="InterPro" id="IPR008248">
    <property type="entry name" value="CheB-like"/>
</dbReference>
<dbReference type="Gene3D" id="3.40.50.180">
    <property type="entry name" value="Methylesterase CheB, C-terminal domain"/>
    <property type="match status" value="1"/>
</dbReference>
<dbReference type="SUPFAM" id="SSF52738">
    <property type="entry name" value="Methylesterase CheB, C-terminal domain"/>
    <property type="match status" value="1"/>
</dbReference>
<dbReference type="HAMAP" id="MF_00099">
    <property type="entry name" value="CheB_chemtxs"/>
    <property type="match status" value="1"/>
</dbReference>
<dbReference type="SMART" id="SM00448">
    <property type="entry name" value="REC"/>
    <property type="match status" value="1"/>
</dbReference>
<dbReference type="PROSITE" id="PS50122">
    <property type="entry name" value="CHEB"/>
    <property type="match status" value="1"/>
</dbReference>
<organism evidence="10 11">
    <name type="scientific">Pseudanabaena cinerea FACHB-1277</name>
    <dbReference type="NCBI Taxonomy" id="2949581"/>
    <lineage>
        <taxon>Bacteria</taxon>
        <taxon>Bacillati</taxon>
        <taxon>Cyanobacteriota</taxon>
        <taxon>Cyanophyceae</taxon>
        <taxon>Pseudanabaenales</taxon>
        <taxon>Pseudanabaenaceae</taxon>
        <taxon>Pseudanabaena</taxon>
        <taxon>Pseudanabaena cinerea</taxon>
    </lineage>
</organism>
<keyword evidence="3 5" id="KW-0378">Hydrolase</keyword>
<dbReference type="PANTHER" id="PTHR42872:SF6">
    <property type="entry name" value="PROTEIN-GLUTAMATE METHYLESTERASE_PROTEIN-GLUTAMINE GLUTAMINASE"/>
    <property type="match status" value="1"/>
</dbReference>
<dbReference type="Gene3D" id="3.40.50.2300">
    <property type="match status" value="1"/>
</dbReference>
<dbReference type="Proteomes" id="UP000631421">
    <property type="component" value="Unassembled WGS sequence"/>
</dbReference>
<comment type="catalytic activity">
    <reaction evidence="5">
        <text>L-glutaminyl-[protein] + H2O = L-glutamyl-[protein] + NH4(+)</text>
        <dbReference type="Rhea" id="RHEA:16441"/>
        <dbReference type="Rhea" id="RHEA-COMP:10207"/>
        <dbReference type="Rhea" id="RHEA-COMP:10208"/>
        <dbReference type="ChEBI" id="CHEBI:15377"/>
        <dbReference type="ChEBI" id="CHEBI:28938"/>
        <dbReference type="ChEBI" id="CHEBI:29973"/>
        <dbReference type="ChEBI" id="CHEBI:30011"/>
        <dbReference type="EC" id="3.5.1.44"/>
    </reaction>
</comment>
<evidence type="ECO:0000256" key="3">
    <source>
        <dbReference type="ARBA" id="ARBA00022801"/>
    </source>
</evidence>
<evidence type="ECO:0000256" key="2">
    <source>
        <dbReference type="ARBA" id="ARBA00022500"/>
    </source>
</evidence>
<dbReference type="AlphaFoldDB" id="A0A926UV76"/>
<evidence type="ECO:0000259" key="9">
    <source>
        <dbReference type="PROSITE" id="PS50122"/>
    </source>
</evidence>
<comment type="function">
    <text evidence="5">Involved in chemotaxis. Part of a chemotaxis signal transduction system that modulates chemotaxis in response to various stimuli. Catalyzes the demethylation of specific methylglutamate residues introduced into the chemoreceptors (methyl-accepting chemotaxis proteins or MCP) by CheR. Also mediates the irreversible deamidation of specific glutamine residues to glutamic acid.</text>
</comment>
<comment type="subcellular location">
    <subcellularLocation>
        <location evidence="5">Cytoplasm</location>
    </subcellularLocation>
</comment>
<feature type="domain" description="Response regulatory" evidence="8">
    <location>
        <begin position="7"/>
        <end position="125"/>
    </location>
</feature>
<name>A0A926UV76_9CYAN</name>
<evidence type="ECO:0000313" key="11">
    <source>
        <dbReference type="Proteomes" id="UP000631421"/>
    </source>
</evidence>
<evidence type="ECO:0000256" key="5">
    <source>
        <dbReference type="HAMAP-Rule" id="MF_00099"/>
    </source>
</evidence>
<evidence type="ECO:0000256" key="1">
    <source>
        <dbReference type="ARBA" id="ARBA00022490"/>
    </source>
</evidence>
<keyword evidence="2 5" id="KW-0145">Chemotaxis</keyword>
<comment type="caution">
    <text evidence="10">The sequence shown here is derived from an EMBL/GenBank/DDBJ whole genome shotgun (WGS) entry which is preliminary data.</text>
</comment>
<keyword evidence="10" id="KW-0808">Transferase</keyword>
<keyword evidence="5 7" id="KW-0597">Phosphoprotein</keyword>
<dbReference type="GO" id="GO:0050568">
    <property type="term" value="F:protein-glutamine glutaminase activity"/>
    <property type="evidence" value="ECO:0007669"/>
    <property type="project" value="UniProtKB-UniRule"/>
</dbReference>
<dbReference type="NCBIfam" id="NF001965">
    <property type="entry name" value="PRK00742.1"/>
    <property type="match status" value="1"/>
</dbReference>
<protein>
    <recommendedName>
        <fullName evidence="5">Protein-glutamate methylesterase/protein-glutamine glutaminase</fullName>
        <ecNumber evidence="5">3.1.1.61</ecNumber>
        <ecNumber evidence="5">3.5.1.44</ecNumber>
    </recommendedName>
</protein>
<dbReference type="InterPro" id="IPR000673">
    <property type="entry name" value="Sig_transdc_resp-reg_Me-estase"/>
</dbReference>
<dbReference type="EC" id="3.5.1.44" evidence="5"/>
<feature type="active site" evidence="5 6">
    <location>
        <position position="179"/>
    </location>
</feature>
<dbReference type="Pfam" id="PF00072">
    <property type="entry name" value="Response_reg"/>
    <property type="match status" value="1"/>
</dbReference>
<dbReference type="CDD" id="cd16432">
    <property type="entry name" value="CheB_Rec"/>
    <property type="match status" value="1"/>
</dbReference>
<feature type="domain" description="CheB-type methylesterase" evidence="9">
    <location>
        <begin position="167"/>
        <end position="357"/>
    </location>
</feature>
<keyword evidence="1 5" id="KW-0963">Cytoplasm</keyword>
<accession>A0A926UV76</accession>
<dbReference type="RefSeq" id="WP_190351781.1">
    <property type="nucleotide sequence ID" value="NZ_JACJPY010000050.1"/>
</dbReference>
<dbReference type="GO" id="GO:0005737">
    <property type="term" value="C:cytoplasm"/>
    <property type="evidence" value="ECO:0007669"/>
    <property type="project" value="UniProtKB-SubCell"/>
</dbReference>
<feature type="active site" evidence="5 6">
    <location>
        <position position="206"/>
    </location>
</feature>
<dbReference type="GO" id="GO:0008984">
    <property type="term" value="F:protein-glutamate methylesterase activity"/>
    <property type="evidence" value="ECO:0007669"/>
    <property type="project" value="UniProtKB-UniRule"/>
</dbReference>
<reference evidence="10" key="2">
    <citation type="submission" date="2020-08" db="EMBL/GenBank/DDBJ databases">
        <authorList>
            <person name="Chen M."/>
            <person name="Teng W."/>
            <person name="Zhao L."/>
            <person name="Hu C."/>
            <person name="Zhou Y."/>
            <person name="Han B."/>
            <person name="Song L."/>
            <person name="Shu W."/>
        </authorList>
    </citation>
    <scope>NUCLEOTIDE SEQUENCE</scope>
    <source>
        <strain evidence="10">FACHB-1277</strain>
    </source>
</reference>
<comment type="catalytic activity">
    <reaction evidence="4 5">
        <text>[protein]-L-glutamate 5-O-methyl ester + H2O = L-glutamyl-[protein] + methanol + H(+)</text>
        <dbReference type="Rhea" id="RHEA:23236"/>
        <dbReference type="Rhea" id="RHEA-COMP:10208"/>
        <dbReference type="Rhea" id="RHEA-COMP:10311"/>
        <dbReference type="ChEBI" id="CHEBI:15377"/>
        <dbReference type="ChEBI" id="CHEBI:15378"/>
        <dbReference type="ChEBI" id="CHEBI:17790"/>
        <dbReference type="ChEBI" id="CHEBI:29973"/>
        <dbReference type="ChEBI" id="CHEBI:82795"/>
        <dbReference type="EC" id="3.1.1.61"/>
    </reaction>
</comment>
<dbReference type="PIRSF" id="PIRSF000876">
    <property type="entry name" value="RR_chemtxs_CheB"/>
    <property type="match status" value="1"/>
</dbReference>
<evidence type="ECO:0000256" key="6">
    <source>
        <dbReference type="PROSITE-ProRule" id="PRU00050"/>
    </source>
</evidence>
<evidence type="ECO:0000259" key="8">
    <source>
        <dbReference type="PROSITE" id="PS50110"/>
    </source>
</evidence>
<comment type="PTM">
    <text evidence="5">Phosphorylated by CheA. Phosphorylation of the N-terminal regulatory domain activates the methylesterase activity.</text>
</comment>
<dbReference type="PANTHER" id="PTHR42872">
    <property type="entry name" value="PROTEIN-GLUTAMATE METHYLESTERASE/PROTEIN-GLUTAMINE GLUTAMINASE"/>
    <property type="match status" value="1"/>
</dbReference>
<dbReference type="GO" id="GO:0006935">
    <property type="term" value="P:chemotaxis"/>
    <property type="evidence" value="ECO:0007669"/>
    <property type="project" value="UniProtKB-UniRule"/>
</dbReference>